<reference evidence="8" key="1">
    <citation type="journal article" date="2016" name="Nature">
        <title>The genome of the seagrass Zostera marina reveals angiosperm adaptation to the sea.</title>
        <authorList>
            <person name="Olsen J.L."/>
            <person name="Rouze P."/>
            <person name="Verhelst B."/>
            <person name="Lin Y.-C."/>
            <person name="Bayer T."/>
            <person name="Collen J."/>
            <person name="Dattolo E."/>
            <person name="De Paoli E."/>
            <person name="Dittami S."/>
            <person name="Maumus F."/>
            <person name="Michel G."/>
            <person name="Kersting A."/>
            <person name="Lauritano C."/>
            <person name="Lohaus R."/>
            <person name="Toepel M."/>
            <person name="Tonon T."/>
            <person name="Vanneste K."/>
            <person name="Amirebrahimi M."/>
            <person name="Brakel J."/>
            <person name="Bostroem C."/>
            <person name="Chovatia M."/>
            <person name="Grimwood J."/>
            <person name="Jenkins J.W."/>
            <person name="Jueterbock A."/>
            <person name="Mraz A."/>
            <person name="Stam W.T."/>
            <person name="Tice H."/>
            <person name="Bornberg-Bauer E."/>
            <person name="Green P.J."/>
            <person name="Pearson G.A."/>
            <person name="Procaccini G."/>
            <person name="Duarte C.M."/>
            <person name="Schmutz J."/>
            <person name="Reusch T.B.H."/>
            <person name="Van de Peer Y."/>
        </authorList>
    </citation>
    <scope>NUCLEOTIDE SEQUENCE [LARGE SCALE GENOMIC DNA]</scope>
    <source>
        <strain evidence="8">cv. Finnish</strain>
    </source>
</reference>
<comment type="similarity">
    <text evidence="1">Belongs to the glycosyltransferase GT106 family.</text>
</comment>
<dbReference type="PANTHER" id="PTHR36050">
    <property type="entry name" value="O-FUCOSYLTRANSFERASE 30"/>
    <property type="match status" value="1"/>
</dbReference>
<dbReference type="AlphaFoldDB" id="A0A0K9NR77"/>
<dbReference type="STRING" id="29655.A0A0K9NR77"/>
<dbReference type="Gene3D" id="3.40.50.11340">
    <property type="match status" value="1"/>
</dbReference>
<dbReference type="Proteomes" id="UP000036987">
    <property type="component" value="Unassembled WGS sequence"/>
</dbReference>
<dbReference type="InterPro" id="IPR019378">
    <property type="entry name" value="GDP-Fuc_O-FucTrfase"/>
</dbReference>
<keyword evidence="5" id="KW-0119">Carbohydrate metabolism</keyword>
<dbReference type="Pfam" id="PF10250">
    <property type="entry name" value="O-FucT"/>
    <property type="match status" value="1"/>
</dbReference>
<dbReference type="EMBL" id="LFYR01001927">
    <property type="protein sequence ID" value="KMZ58490.1"/>
    <property type="molecule type" value="Genomic_DNA"/>
</dbReference>
<evidence type="ECO:0000256" key="6">
    <source>
        <dbReference type="ARBA" id="ARBA00030350"/>
    </source>
</evidence>
<dbReference type="Gene3D" id="3.40.50.11350">
    <property type="match status" value="1"/>
</dbReference>
<dbReference type="OMA" id="ANTRKDC"/>
<evidence type="ECO:0000256" key="4">
    <source>
        <dbReference type="ARBA" id="ARBA00023253"/>
    </source>
</evidence>
<dbReference type="GO" id="GO:0006004">
    <property type="term" value="P:fucose metabolic process"/>
    <property type="evidence" value="ECO:0007669"/>
    <property type="project" value="UniProtKB-KW"/>
</dbReference>
<dbReference type="OrthoDB" id="1882547at2759"/>
<sequence>MKHIGKSVTANRWRWRRKVPCSSVFSTAAAFFNSLHFMFCRPLVLSLFLILLLVGFFFCTSPRGSNSFIPSSSLVNNQLRQCKEGGERFLFYTPHSGFSNQLSEFRNAILMAGILNRTLIIPPILDHHSVILGSCPKFRVFSPEDLRSRVLDHIVELLDDRRYIAMTDIVDLTALHSSSMIKTVDFRVFVSTWCGSKTDLNCSSLSENTNQCRSLFSPSDAKHNNCTYAVQDDCTSTVWTYQQGDDGVLDSYQPDEKLLKKKVRFSRRHRDVIIALGRSGSDAETATVLSFGSLFSTSYKGSQSYVNIKLPKEIEFLQFTPEITSAGKKYAANVIKYPFLCAQLRLLDGRFKNMWESTFKILKTEIESLQRTKVVEHRIDIFLMTDLSKHNWTGTYISELANDTDSFKLHTLDPDDEILLQTVKNVWTANQGLKSNIKYTDGIRESDTCGLTKMMLPDISLFLEQTICSCASLGFVGTRGSTITENIDIMRKNHNCINSNPS</sequence>
<organism evidence="7 8">
    <name type="scientific">Zostera marina</name>
    <name type="common">Eelgrass</name>
    <dbReference type="NCBI Taxonomy" id="29655"/>
    <lineage>
        <taxon>Eukaryota</taxon>
        <taxon>Viridiplantae</taxon>
        <taxon>Streptophyta</taxon>
        <taxon>Embryophyta</taxon>
        <taxon>Tracheophyta</taxon>
        <taxon>Spermatophyta</taxon>
        <taxon>Magnoliopsida</taxon>
        <taxon>Liliopsida</taxon>
        <taxon>Zosteraceae</taxon>
        <taxon>Zostera</taxon>
    </lineage>
</organism>
<gene>
    <name evidence="7" type="ORF">ZOSMA_76G00460</name>
</gene>
<keyword evidence="2" id="KW-0328">Glycosyltransferase</keyword>
<dbReference type="GO" id="GO:0016757">
    <property type="term" value="F:glycosyltransferase activity"/>
    <property type="evidence" value="ECO:0007669"/>
    <property type="project" value="UniProtKB-KW"/>
</dbReference>
<evidence type="ECO:0000256" key="2">
    <source>
        <dbReference type="ARBA" id="ARBA00022676"/>
    </source>
</evidence>
<evidence type="ECO:0000256" key="3">
    <source>
        <dbReference type="ARBA" id="ARBA00022679"/>
    </source>
</evidence>
<evidence type="ECO:0000256" key="1">
    <source>
        <dbReference type="ARBA" id="ARBA00007737"/>
    </source>
</evidence>
<evidence type="ECO:0000256" key="5">
    <source>
        <dbReference type="ARBA" id="ARBA00023277"/>
    </source>
</evidence>
<comment type="caution">
    <text evidence="7">The sequence shown here is derived from an EMBL/GenBank/DDBJ whole genome shotgun (WGS) entry which is preliminary data.</text>
</comment>
<proteinExistence type="inferred from homology"/>
<accession>A0A0K9NR77</accession>
<evidence type="ECO:0000313" key="8">
    <source>
        <dbReference type="Proteomes" id="UP000036987"/>
    </source>
</evidence>
<protein>
    <recommendedName>
        <fullName evidence="6">O-fucosyltransferase family protein</fullName>
    </recommendedName>
</protein>
<keyword evidence="4" id="KW-0294">Fucose metabolism</keyword>
<evidence type="ECO:0000313" key="7">
    <source>
        <dbReference type="EMBL" id="KMZ58490.1"/>
    </source>
</evidence>
<name>A0A0K9NR77_ZOSMR</name>
<keyword evidence="3" id="KW-0808">Transferase</keyword>
<keyword evidence="8" id="KW-1185">Reference proteome</keyword>
<dbReference type="PANTHER" id="PTHR36050:SF1">
    <property type="entry name" value="O-FUCOSYLTRANSFERASE 30"/>
    <property type="match status" value="1"/>
</dbReference>